<dbReference type="InterPro" id="IPR004695">
    <property type="entry name" value="SLAC1/Mae1/Ssu1/TehA"/>
</dbReference>
<feature type="transmembrane region" description="Helical" evidence="6">
    <location>
        <begin position="102"/>
        <end position="123"/>
    </location>
</feature>
<feature type="transmembrane region" description="Helical" evidence="6">
    <location>
        <begin position="68"/>
        <end position="90"/>
    </location>
</feature>
<reference evidence="7" key="1">
    <citation type="submission" date="2022-08" db="EMBL/GenBank/DDBJ databases">
        <title>Novel sulphate-reducing endosymbionts in the free-living metamonad Anaeramoeba.</title>
        <authorList>
            <person name="Jerlstrom-Hultqvist J."/>
            <person name="Cepicka I."/>
            <person name="Gallot-Lavallee L."/>
            <person name="Salas-Leiva D."/>
            <person name="Curtis B.A."/>
            <person name="Zahonova K."/>
            <person name="Pipaliya S."/>
            <person name="Dacks J."/>
            <person name="Roger A.J."/>
        </authorList>
    </citation>
    <scope>NUCLEOTIDE SEQUENCE</scope>
    <source>
        <strain evidence="7">Busselton2</strain>
    </source>
</reference>
<proteinExistence type="predicted"/>
<feature type="region of interest" description="Disordered" evidence="5">
    <location>
        <begin position="1"/>
        <end position="56"/>
    </location>
</feature>
<dbReference type="InterPro" id="IPR052951">
    <property type="entry name" value="Tellurite_res_ion_channel"/>
</dbReference>
<dbReference type="AlphaFoldDB" id="A0AAV7YS73"/>
<evidence type="ECO:0000313" key="7">
    <source>
        <dbReference type="EMBL" id="KAJ3431780.1"/>
    </source>
</evidence>
<sequence>MSKKQKQQSTSETSTTEESSHHSDVELNKRKSSESMSSEKQRKMKKGEPVARKVKNADLQPNKQSRHWLQFFPVPFIAMVMGIGGLALVFKKYATLFDISDTYYLTILYIAIGTFVIITLIYIAKVIKFKKAVIAEFNHPIRLNFFPAFNISILLFSIAFIPDHETVAEVLMWIGVAGQIPLTMFTLRKWMMLPFRREIFNPTAIIPIVSLLLVAVPMGRLRYVEGAWLFLSFGLFWWILMVVSLFVRIMWEEKLPKKFLPALYITIAPPAIGLIAYQAIQHDWTDISRLLFGITVADFAVLLALSFDIFQMHPCTTYLAYTFPMDALAISFLEFHAYYDSTVSKIFAYIFAYLALATVVFVLLILFSLIIRRIIFIPEKEKIKSWKEYFQKKK</sequence>
<dbReference type="EMBL" id="JANTQA010000047">
    <property type="protein sequence ID" value="KAJ3431780.1"/>
    <property type="molecule type" value="Genomic_DNA"/>
</dbReference>
<dbReference type="PANTHER" id="PTHR37955:SF1">
    <property type="entry name" value="DEP DOMAIN-CONTAINING PROTEIN"/>
    <property type="match status" value="1"/>
</dbReference>
<keyword evidence="2 6" id="KW-0812">Transmembrane</keyword>
<name>A0AAV7YS73_9EUKA</name>
<protein>
    <submittedName>
        <fullName evidence="7">Tellurite resistance protein teha</fullName>
    </submittedName>
</protein>
<dbReference type="PANTHER" id="PTHR37955">
    <property type="entry name" value="TELLURITE RESISTANCE PROTEIN TEHA"/>
    <property type="match status" value="1"/>
</dbReference>
<evidence type="ECO:0000313" key="8">
    <source>
        <dbReference type="Proteomes" id="UP001146793"/>
    </source>
</evidence>
<gene>
    <name evidence="7" type="ORF">M0812_20701</name>
</gene>
<comment type="caution">
    <text evidence="7">The sequence shown here is derived from an EMBL/GenBank/DDBJ whole genome shotgun (WGS) entry which is preliminary data.</text>
</comment>
<evidence type="ECO:0000256" key="3">
    <source>
        <dbReference type="ARBA" id="ARBA00022989"/>
    </source>
</evidence>
<comment type="subcellular location">
    <subcellularLocation>
        <location evidence="1">Membrane</location>
        <topology evidence="1">Multi-pass membrane protein</topology>
    </subcellularLocation>
</comment>
<evidence type="ECO:0000256" key="4">
    <source>
        <dbReference type="ARBA" id="ARBA00023136"/>
    </source>
</evidence>
<dbReference type="GO" id="GO:0046583">
    <property type="term" value="F:monoatomic cation efflux transmembrane transporter activity"/>
    <property type="evidence" value="ECO:0007669"/>
    <property type="project" value="TreeGrafter"/>
</dbReference>
<evidence type="ECO:0000256" key="2">
    <source>
        <dbReference type="ARBA" id="ARBA00022692"/>
    </source>
</evidence>
<feature type="transmembrane region" description="Helical" evidence="6">
    <location>
        <begin position="227"/>
        <end position="247"/>
    </location>
</feature>
<organism evidence="7 8">
    <name type="scientific">Anaeramoeba flamelloides</name>
    <dbReference type="NCBI Taxonomy" id="1746091"/>
    <lineage>
        <taxon>Eukaryota</taxon>
        <taxon>Metamonada</taxon>
        <taxon>Anaeramoebidae</taxon>
        <taxon>Anaeramoeba</taxon>
    </lineage>
</organism>
<feature type="transmembrane region" description="Helical" evidence="6">
    <location>
        <begin position="259"/>
        <end position="280"/>
    </location>
</feature>
<feature type="transmembrane region" description="Helical" evidence="6">
    <location>
        <begin position="350"/>
        <end position="371"/>
    </location>
</feature>
<dbReference type="Gene3D" id="1.50.10.150">
    <property type="entry name" value="Voltage-dependent anion channel"/>
    <property type="match status" value="1"/>
</dbReference>
<dbReference type="Pfam" id="PF03595">
    <property type="entry name" value="SLAC1"/>
    <property type="match status" value="1"/>
</dbReference>
<dbReference type="GO" id="GO:0005886">
    <property type="term" value="C:plasma membrane"/>
    <property type="evidence" value="ECO:0007669"/>
    <property type="project" value="TreeGrafter"/>
</dbReference>
<evidence type="ECO:0000256" key="1">
    <source>
        <dbReference type="ARBA" id="ARBA00004141"/>
    </source>
</evidence>
<dbReference type="InterPro" id="IPR038665">
    <property type="entry name" value="Voltage-dep_anion_channel_sf"/>
</dbReference>
<accession>A0AAV7YS73</accession>
<feature type="transmembrane region" description="Helical" evidence="6">
    <location>
        <begin position="318"/>
        <end position="338"/>
    </location>
</feature>
<evidence type="ECO:0000256" key="6">
    <source>
        <dbReference type="SAM" id="Phobius"/>
    </source>
</evidence>
<feature type="transmembrane region" description="Helical" evidence="6">
    <location>
        <begin position="199"/>
        <end position="221"/>
    </location>
</feature>
<evidence type="ECO:0000256" key="5">
    <source>
        <dbReference type="SAM" id="MobiDB-lite"/>
    </source>
</evidence>
<dbReference type="Proteomes" id="UP001146793">
    <property type="component" value="Unassembled WGS sequence"/>
</dbReference>
<feature type="compositionally biased region" description="Low complexity" evidence="5">
    <location>
        <begin position="7"/>
        <end position="17"/>
    </location>
</feature>
<keyword evidence="3 6" id="KW-1133">Transmembrane helix</keyword>
<feature type="transmembrane region" description="Helical" evidence="6">
    <location>
        <begin position="286"/>
        <end position="306"/>
    </location>
</feature>
<keyword evidence="4 6" id="KW-0472">Membrane</keyword>
<feature type="transmembrane region" description="Helical" evidence="6">
    <location>
        <begin position="143"/>
        <end position="161"/>
    </location>
</feature>
<feature type="transmembrane region" description="Helical" evidence="6">
    <location>
        <begin position="167"/>
        <end position="187"/>
    </location>
</feature>
<dbReference type="CDD" id="cd09323">
    <property type="entry name" value="TDT_SLAC1_like"/>
    <property type="match status" value="1"/>
</dbReference>
<feature type="compositionally biased region" description="Basic and acidic residues" evidence="5">
    <location>
        <begin position="18"/>
        <end position="51"/>
    </location>
</feature>